<dbReference type="Pfam" id="PF00294">
    <property type="entry name" value="PfkB"/>
    <property type="match status" value="1"/>
</dbReference>
<evidence type="ECO:0000313" key="5">
    <source>
        <dbReference type="Proteomes" id="UP001524570"/>
    </source>
</evidence>
<dbReference type="Proteomes" id="UP001524570">
    <property type="component" value="Unassembled WGS sequence"/>
</dbReference>
<dbReference type="PANTHER" id="PTHR10584:SF166">
    <property type="entry name" value="RIBOKINASE"/>
    <property type="match status" value="1"/>
</dbReference>
<name>A0ABT1TYY9_9GAMM</name>
<organism evidence="4 5">
    <name type="scientific">Methylomonas rosea</name>
    <dbReference type="NCBI Taxonomy" id="2952227"/>
    <lineage>
        <taxon>Bacteria</taxon>
        <taxon>Pseudomonadati</taxon>
        <taxon>Pseudomonadota</taxon>
        <taxon>Gammaproteobacteria</taxon>
        <taxon>Methylococcales</taxon>
        <taxon>Methylococcaceae</taxon>
        <taxon>Methylomonas</taxon>
    </lineage>
</organism>
<dbReference type="PROSITE" id="PS00584">
    <property type="entry name" value="PFKB_KINASES_2"/>
    <property type="match status" value="1"/>
</dbReference>
<dbReference type="EMBL" id="JANIBL010000135">
    <property type="protein sequence ID" value="MCQ8119990.1"/>
    <property type="molecule type" value="Genomic_DNA"/>
</dbReference>
<dbReference type="InterPro" id="IPR002173">
    <property type="entry name" value="Carboh/pur_kinase_PfkB_CS"/>
</dbReference>
<evidence type="ECO:0000259" key="3">
    <source>
        <dbReference type="Pfam" id="PF00294"/>
    </source>
</evidence>
<dbReference type="Gene3D" id="3.40.1190.20">
    <property type="match status" value="1"/>
</dbReference>
<proteinExistence type="predicted"/>
<accession>A0ABT1TYY9</accession>
<dbReference type="SUPFAM" id="SSF53613">
    <property type="entry name" value="Ribokinase-like"/>
    <property type="match status" value="1"/>
</dbReference>
<keyword evidence="5" id="KW-1185">Reference proteome</keyword>
<dbReference type="PANTHER" id="PTHR10584">
    <property type="entry name" value="SUGAR KINASE"/>
    <property type="match status" value="1"/>
</dbReference>
<dbReference type="RefSeq" id="WP_256608793.1">
    <property type="nucleotide sequence ID" value="NZ_JANIBL010000135.1"/>
</dbReference>
<dbReference type="GO" id="GO:0016301">
    <property type="term" value="F:kinase activity"/>
    <property type="evidence" value="ECO:0007669"/>
    <property type="project" value="UniProtKB-KW"/>
</dbReference>
<gene>
    <name evidence="4" type="ORF">NP589_21450</name>
</gene>
<evidence type="ECO:0000313" key="4">
    <source>
        <dbReference type="EMBL" id="MCQ8119990.1"/>
    </source>
</evidence>
<keyword evidence="1" id="KW-0808">Transferase</keyword>
<protein>
    <submittedName>
        <fullName evidence="4">PfkB family carbohydrate kinase</fullName>
    </submittedName>
</protein>
<keyword evidence="2 4" id="KW-0418">Kinase</keyword>
<comment type="caution">
    <text evidence="4">The sequence shown here is derived from an EMBL/GenBank/DDBJ whole genome shotgun (WGS) entry which is preliminary data.</text>
</comment>
<feature type="domain" description="Carbohydrate kinase PfkB" evidence="3">
    <location>
        <begin position="3"/>
        <end position="57"/>
    </location>
</feature>
<evidence type="ECO:0000256" key="2">
    <source>
        <dbReference type="ARBA" id="ARBA00022777"/>
    </source>
</evidence>
<feature type="non-terminal residue" evidence="4">
    <location>
        <position position="1"/>
    </location>
</feature>
<evidence type="ECO:0000256" key="1">
    <source>
        <dbReference type="ARBA" id="ARBA00022679"/>
    </source>
</evidence>
<dbReference type="InterPro" id="IPR029056">
    <property type="entry name" value="Ribokinase-like"/>
</dbReference>
<reference evidence="4 5" key="1">
    <citation type="submission" date="2022-07" db="EMBL/GenBank/DDBJ databases">
        <title>Methylomonas rivi sp. nov., Methylomonas rosea sp. nov., Methylomonas aureus sp. nov. and Methylomonas subterranea sp. nov., four novel methanotrophs isolated from a freshwater creek and the deep terrestrial subsurface.</title>
        <authorList>
            <person name="Abin C."/>
            <person name="Sankaranarayanan K."/>
            <person name="Garner C."/>
            <person name="Sindelar R."/>
            <person name="Kotary K."/>
            <person name="Garner R."/>
            <person name="Barclay S."/>
            <person name="Lawson P."/>
            <person name="Krumholz L."/>
        </authorList>
    </citation>
    <scope>NUCLEOTIDE SEQUENCE [LARGE SCALE GENOMIC DNA]</scope>
    <source>
        <strain evidence="4 5">WSC-7</strain>
    </source>
</reference>
<dbReference type="InterPro" id="IPR011611">
    <property type="entry name" value="PfkB_dom"/>
</dbReference>
<sequence length="74" mass="7634">LGAPPVVAIDTTGAGDAFHGAFAAGLALNLSWIELLRYASVAGAFCCSRMGARPGLPSLSEHQNLLASWPTNHD</sequence>